<feature type="region of interest" description="Disordered" evidence="1">
    <location>
        <begin position="190"/>
        <end position="209"/>
    </location>
</feature>
<evidence type="ECO:0000256" key="1">
    <source>
        <dbReference type="SAM" id="MobiDB-lite"/>
    </source>
</evidence>
<feature type="compositionally biased region" description="Basic and acidic residues" evidence="1">
    <location>
        <begin position="451"/>
        <end position="464"/>
    </location>
</feature>
<name>A0A8S5P0P7_9CAUD</name>
<feature type="compositionally biased region" description="Basic and acidic residues" evidence="1">
    <location>
        <begin position="191"/>
        <end position="200"/>
    </location>
</feature>
<protein>
    <recommendedName>
        <fullName evidence="3">DUF2213 domain-containing protein</fullName>
    </recommendedName>
</protein>
<feature type="compositionally biased region" description="Acidic residues" evidence="1">
    <location>
        <begin position="308"/>
        <end position="324"/>
    </location>
</feature>
<feature type="region of interest" description="Disordered" evidence="1">
    <location>
        <begin position="226"/>
        <end position="251"/>
    </location>
</feature>
<sequence>MTQEILAFDTSEPNRWIDDNGNLHVKVSHLTKAQVRPYYGFEIPNSEQLRLKPDKIYRGYCPPEELSKPETIRSVQGIPIQLNHHRDYPKAPALDTRIGSTGDTAAWNPPYLDNSLHFTVQKAIDRINDGSMRELSLSYRYTPDFESGTTPDGEPYDFIMRDISANHVALVEEGRAGDDVLVADSALEKSAMADEKKPETANDDNPAVEKKETALADTISKAAEEIKNLHTTDEKGNVVDKTDDETNANDDDKGAEIKKILDSLKEKGLSDDDLAVLEGQLTDLVSAAPEAGETGDEDPAGDQPPESAADDEDKDDGADGDDLIGDALKACGLDEAPEAVQKAFAEGVRFGEKKEKAEPEKIDEEHESDGEEKALGEDAALKKLEKQIFRRIRAAYDAAEECKESIGRVRPEAFDSADDIYLEALKREGVNIRNIKPENAHSAYTAFVEGKKKGASREANDAAPKKPQGTGRLSALFNKIHKEQ</sequence>
<accession>A0A8S5P0P7</accession>
<proteinExistence type="predicted"/>
<reference evidence="2" key="1">
    <citation type="journal article" date="2021" name="Proc. Natl. Acad. Sci. U.S.A.">
        <title>A Catalog of Tens of Thousands of Viruses from Human Metagenomes Reveals Hidden Associations with Chronic Diseases.</title>
        <authorList>
            <person name="Tisza M.J."/>
            <person name="Buck C.B."/>
        </authorList>
    </citation>
    <scope>NUCLEOTIDE SEQUENCE</scope>
    <source>
        <strain evidence="2">Ct16C7</strain>
    </source>
</reference>
<dbReference type="InterPro" id="IPR016913">
    <property type="entry name" value="UCP029215"/>
</dbReference>
<feature type="compositionally biased region" description="Basic and acidic residues" evidence="1">
    <location>
        <begin position="226"/>
        <end position="241"/>
    </location>
</feature>
<dbReference type="Pfam" id="PF09979">
    <property type="entry name" value="DUF2213"/>
    <property type="match status" value="1"/>
</dbReference>
<feature type="compositionally biased region" description="Basic and acidic residues" evidence="1">
    <location>
        <begin position="349"/>
        <end position="364"/>
    </location>
</feature>
<feature type="region of interest" description="Disordered" evidence="1">
    <location>
        <begin position="451"/>
        <end position="473"/>
    </location>
</feature>
<evidence type="ECO:0000313" key="2">
    <source>
        <dbReference type="EMBL" id="DAD99795.1"/>
    </source>
</evidence>
<feature type="region of interest" description="Disordered" evidence="1">
    <location>
        <begin position="347"/>
        <end position="379"/>
    </location>
</feature>
<organism evidence="2">
    <name type="scientific">Siphoviridae sp. ct16C7</name>
    <dbReference type="NCBI Taxonomy" id="2825304"/>
    <lineage>
        <taxon>Viruses</taxon>
        <taxon>Duplodnaviria</taxon>
        <taxon>Heunggongvirae</taxon>
        <taxon>Uroviricota</taxon>
        <taxon>Caudoviricetes</taxon>
    </lineage>
</organism>
<feature type="region of interest" description="Disordered" evidence="1">
    <location>
        <begin position="280"/>
        <end position="330"/>
    </location>
</feature>
<dbReference type="EMBL" id="BK015293">
    <property type="protein sequence ID" value="DAD99795.1"/>
    <property type="molecule type" value="Genomic_DNA"/>
</dbReference>
<evidence type="ECO:0008006" key="3">
    <source>
        <dbReference type="Google" id="ProtNLM"/>
    </source>
</evidence>